<dbReference type="InterPro" id="IPR036705">
    <property type="entry name" value="Ribosyl_crysJ1_sf"/>
</dbReference>
<dbReference type="Proteomes" id="UP000824208">
    <property type="component" value="Unassembled WGS sequence"/>
</dbReference>
<dbReference type="PANTHER" id="PTHR16222:SF12">
    <property type="entry name" value="ADP-RIBOSYLGLYCOHYDROLASE-RELATED"/>
    <property type="match status" value="1"/>
</dbReference>
<dbReference type="EMBL" id="DWYC01000035">
    <property type="protein sequence ID" value="HJB56511.1"/>
    <property type="molecule type" value="Genomic_DNA"/>
</dbReference>
<reference evidence="2" key="1">
    <citation type="journal article" date="2021" name="PeerJ">
        <title>Extensive microbial diversity within the chicken gut microbiome revealed by metagenomics and culture.</title>
        <authorList>
            <person name="Gilroy R."/>
            <person name="Ravi A."/>
            <person name="Getino M."/>
            <person name="Pursley I."/>
            <person name="Horton D.L."/>
            <person name="Alikhan N.F."/>
            <person name="Baker D."/>
            <person name="Gharbi K."/>
            <person name="Hall N."/>
            <person name="Watson M."/>
            <person name="Adriaenssens E.M."/>
            <person name="Foster-Nyarko E."/>
            <person name="Jarju S."/>
            <person name="Secka A."/>
            <person name="Antonio M."/>
            <person name="Oren A."/>
            <person name="Chaudhuri R.R."/>
            <person name="La Ragione R."/>
            <person name="Hildebrand F."/>
            <person name="Pallen M.J."/>
        </authorList>
    </citation>
    <scope>NUCLEOTIDE SEQUENCE</scope>
    <source>
        <strain evidence="2">CHK189-11263</strain>
    </source>
</reference>
<organism evidence="2 3">
    <name type="scientific">Candidatus Flavonifractor intestinipullorum</name>
    <dbReference type="NCBI Taxonomy" id="2838587"/>
    <lineage>
        <taxon>Bacteria</taxon>
        <taxon>Bacillati</taxon>
        <taxon>Bacillota</taxon>
        <taxon>Clostridia</taxon>
        <taxon>Eubacteriales</taxon>
        <taxon>Oscillospiraceae</taxon>
        <taxon>Flavonifractor</taxon>
    </lineage>
</organism>
<feature type="binding site" evidence="1">
    <location>
        <position position="215"/>
    </location>
    <ligand>
        <name>Mg(2+)</name>
        <dbReference type="ChEBI" id="CHEBI:18420"/>
        <label>1</label>
    </ligand>
</feature>
<dbReference type="PANTHER" id="PTHR16222">
    <property type="entry name" value="ADP-RIBOSYLGLYCOHYDROLASE"/>
    <property type="match status" value="1"/>
</dbReference>
<feature type="binding site" evidence="1">
    <location>
        <position position="36"/>
    </location>
    <ligand>
        <name>Mg(2+)</name>
        <dbReference type="ChEBI" id="CHEBI:18420"/>
        <label>1</label>
    </ligand>
</feature>
<dbReference type="Gene3D" id="1.10.4080.10">
    <property type="entry name" value="ADP-ribosylation/Crystallin J1"/>
    <property type="match status" value="1"/>
</dbReference>
<feature type="binding site" evidence="1">
    <location>
        <position position="217"/>
    </location>
    <ligand>
        <name>Mg(2+)</name>
        <dbReference type="ChEBI" id="CHEBI:18420"/>
        <label>1</label>
    </ligand>
</feature>
<dbReference type="AlphaFoldDB" id="A0A9D2M977"/>
<dbReference type="InterPro" id="IPR050792">
    <property type="entry name" value="ADP-ribosylglycohydrolase"/>
</dbReference>
<name>A0A9D2M977_9FIRM</name>
<dbReference type="SUPFAM" id="SSF101478">
    <property type="entry name" value="ADP-ribosylglycohydrolase"/>
    <property type="match status" value="1"/>
</dbReference>
<comment type="cofactor">
    <cofactor evidence="1">
        <name>Mg(2+)</name>
        <dbReference type="ChEBI" id="CHEBI:18420"/>
    </cofactor>
    <text evidence="1">Binds 2 magnesium ions per subunit.</text>
</comment>
<dbReference type="InterPro" id="IPR005502">
    <property type="entry name" value="Ribosyl_crysJ1"/>
</dbReference>
<gene>
    <name evidence="2" type="ORF">H9714_03070</name>
</gene>
<keyword evidence="1" id="KW-0460">Magnesium</keyword>
<dbReference type="GO" id="GO:0046872">
    <property type="term" value="F:metal ion binding"/>
    <property type="evidence" value="ECO:0007669"/>
    <property type="project" value="UniProtKB-KW"/>
</dbReference>
<sequence>MIGAILGDIVGSRYEFSPIKTKAFPLFGPGCTFTDDTAMTVAVARGLLAARGDRERLPAAFAAALRQVGRAYPDVGYGRRFTQWLASDAPAPYHSFGNGSAMRVSPCGFAAHSLEEAMDLAACSAAVTHDHPEGIRGAQAVAACIYLARTGRSKADIRAHVERHFYPLRESLEELRPGYSFQIGCRESVPQAIECFLEAADVEDAIRNAVSLGGDSDTQACIAGGIAEAFFGVPEALRRRAETYLPEEFLTTLADFSREMVGRI</sequence>
<accession>A0A9D2M977</accession>
<dbReference type="Pfam" id="PF03747">
    <property type="entry name" value="ADP_ribosyl_GH"/>
    <property type="match status" value="1"/>
</dbReference>
<feature type="binding site" evidence="1">
    <location>
        <position position="35"/>
    </location>
    <ligand>
        <name>Mg(2+)</name>
        <dbReference type="ChEBI" id="CHEBI:18420"/>
        <label>1</label>
    </ligand>
</feature>
<reference evidence="2" key="2">
    <citation type="submission" date="2021-04" db="EMBL/GenBank/DDBJ databases">
        <authorList>
            <person name="Gilroy R."/>
        </authorList>
    </citation>
    <scope>NUCLEOTIDE SEQUENCE</scope>
    <source>
        <strain evidence="2">CHK189-11263</strain>
    </source>
</reference>
<keyword evidence="1" id="KW-0479">Metal-binding</keyword>
<evidence type="ECO:0000313" key="3">
    <source>
        <dbReference type="Proteomes" id="UP000824208"/>
    </source>
</evidence>
<feature type="binding site" evidence="1">
    <location>
        <position position="218"/>
    </location>
    <ligand>
        <name>Mg(2+)</name>
        <dbReference type="ChEBI" id="CHEBI:18420"/>
        <label>1</label>
    </ligand>
</feature>
<feature type="binding site" evidence="1">
    <location>
        <position position="34"/>
    </location>
    <ligand>
        <name>Mg(2+)</name>
        <dbReference type="ChEBI" id="CHEBI:18420"/>
        <label>1</label>
    </ligand>
</feature>
<evidence type="ECO:0000313" key="2">
    <source>
        <dbReference type="EMBL" id="HJB56511.1"/>
    </source>
</evidence>
<comment type="caution">
    <text evidence="2">The sequence shown here is derived from an EMBL/GenBank/DDBJ whole genome shotgun (WGS) entry which is preliminary data.</text>
</comment>
<proteinExistence type="predicted"/>
<protein>
    <submittedName>
        <fullName evidence="2">ADP-ribosylglycohydrolase family protein</fullName>
    </submittedName>
</protein>
<evidence type="ECO:0000256" key="1">
    <source>
        <dbReference type="PIRSR" id="PIRSR605502-1"/>
    </source>
</evidence>